<comment type="cofactor">
    <cofactor evidence="1">
        <name>FAD</name>
        <dbReference type="ChEBI" id="CHEBI:57692"/>
    </cofactor>
</comment>
<evidence type="ECO:0000256" key="9">
    <source>
        <dbReference type="ARBA" id="ARBA00022827"/>
    </source>
</evidence>
<keyword evidence="9" id="KW-0274">FAD</keyword>
<comment type="subcellular location">
    <subcellularLocation>
        <location evidence="3">Cytoplasm</location>
    </subcellularLocation>
</comment>
<evidence type="ECO:0000256" key="4">
    <source>
        <dbReference type="ARBA" id="ARBA00004752"/>
    </source>
</evidence>
<dbReference type="SUPFAM" id="SSF56194">
    <property type="entry name" value="Uridine diphospho-N-Acetylenolpyruvylglucosamine reductase, MurB, C-terminal domain"/>
    <property type="match status" value="1"/>
</dbReference>
<dbReference type="InterPro" id="IPR036318">
    <property type="entry name" value="FAD-bd_PCMH-like_sf"/>
</dbReference>
<dbReference type="NCBIfam" id="NF010480">
    <property type="entry name" value="PRK13905.1"/>
    <property type="match status" value="1"/>
</dbReference>
<keyword evidence="6" id="KW-0963">Cytoplasm</keyword>
<keyword evidence="15" id="KW-0961">Cell wall biogenesis/degradation</keyword>
<keyword evidence="10" id="KW-0521">NADP</keyword>
<keyword evidence="11" id="KW-0133">Cell shape</keyword>
<evidence type="ECO:0000256" key="11">
    <source>
        <dbReference type="ARBA" id="ARBA00022960"/>
    </source>
</evidence>
<dbReference type="InterPro" id="IPR016167">
    <property type="entry name" value="FAD-bd_PCMH_sub1"/>
</dbReference>
<evidence type="ECO:0000256" key="14">
    <source>
        <dbReference type="ARBA" id="ARBA00023306"/>
    </source>
</evidence>
<dbReference type="Pfam" id="PF02873">
    <property type="entry name" value="MurB_C"/>
    <property type="match status" value="1"/>
</dbReference>
<dbReference type="NCBIfam" id="TIGR00179">
    <property type="entry name" value="murB"/>
    <property type="match status" value="1"/>
</dbReference>
<dbReference type="EC" id="1.3.1.98" evidence="5"/>
<evidence type="ECO:0000256" key="15">
    <source>
        <dbReference type="ARBA" id="ARBA00023316"/>
    </source>
</evidence>
<gene>
    <name evidence="18" type="ORF">MNBD_DELTA01-1497</name>
</gene>
<sequence length="302" mass="32580">MAKQFQLFFVQRFKGKVLFNVPMSQYTSMGVGGPAEVMAFPQDEADLKDLLAFASAKRFPVFVLGGGTNMIVRDKGIRGVVVNMTEGFRDLSWREETDVVVGSGITLSRLLKRCVERGLSGLEFAEGIPGTVGGAVIMNAGAYGQEMSAIVEGVEVLDRKGKKSFIPKGDIEFGYRRTTLPEGVIVTRTHLRFEKKAEAEIKETISGFSARRKSSSKVGCPSAGSVFKNPEGVFAGKAIEQAGLKGHRVGGAMVSQVHANYIVNKGNATAMDVLSLMALMRDKVYSQSGVTLEPEIKVVGED</sequence>
<evidence type="ECO:0000256" key="16">
    <source>
        <dbReference type="ARBA" id="ARBA00048914"/>
    </source>
</evidence>
<organism evidence="18">
    <name type="scientific">hydrothermal vent metagenome</name>
    <dbReference type="NCBI Taxonomy" id="652676"/>
    <lineage>
        <taxon>unclassified sequences</taxon>
        <taxon>metagenomes</taxon>
        <taxon>ecological metagenomes</taxon>
    </lineage>
</organism>
<keyword evidence="14" id="KW-0131">Cell cycle</keyword>
<evidence type="ECO:0000256" key="2">
    <source>
        <dbReference type="ARBA" id="ARBA00003921"/>
    </source>
</evidence>
<dbReference type="PROSITE" id="PS51387">
    <property type="entry name" value="FAD_PCMH"/>
    <property type="match status" value="1"/>
</dbReference>
<dbReference type="PANTHER" id="PTHR21071:SF4">
    <property type="entry name" value="UDP-N-ACETYLENOLPYRUVOYLGLUCOSAMINE REDUCTASE"/>
    <property type="match status" value="1"/>
</dbReference>
<accession>A0A3B0QS67</accession>
<protein>
    <recommendedName>
        <fullName evidence="5">UDP-N-acetylmuramate dehydrogenase</fullName>
        <ecNumber evidence="5">1.3.1.98</ecNumber>
    </recommendedName>
</protein>
<dbReference type="InterPro" id="IPR006094">
    <property type="entry name" value="Oxid_FAD_bind_N"/>
</dbReference>
<dbReference type="InterPro" id="IPR011601">
    <property type="entry name" value="MurB_C"/>
</dbReference>
<evidence type="ECO:0000256" key="10">
    <source>
        <dbReference type="ARBA" id="ARBA00022857"/>
    </source>
</evidence>
<dbReference type="GO" id="GO:0008360">
    <property type="term" value="P:regulation of cell shape"/>
    <property type="evidence" value="ECO:0007669"/>
    <property type="project" value="UniProtKB-KW"/>
</dbReference>
<dbReference type="GO" id="GO:0051301">
    <property type="term" value="P:cell division"/>
    <property type="evidence" value="ECO:0007669"/>
    <property type="project" value="UniProtKB-KW"/>
</dbReference>
<keyword evidence="12" id="KW-0573">Peptidoglycan synthesis</keyword>
<dbReference type="InterPro" id="IPR036635">
    <property type="entry name" value="MurB_C_sf"/>
</dbReference>
<evidence type="ECO:0000256" key="5">
    <source>
        <dbReference type="ARBA" id="ARBA00012518"/>
    </source>
</evidence>
<dbReference type="InterPro" id="IPR016169">
    <property type="entry name" value="FAD-bd_PCMH_sub2"/>
</dbReference>
<comment type="pathway">
    <text evidence="4">Cell wall biogenesis; peptidoglycan biosynthesis.</text>
</comment>
<comment type="function">
    <text evidence="2">Cell wall formation.</text>
</comment>
<evidence type="ECO:0000256" key="8">
    <source>
        <dbReference type="ARBA" id="ARBA00022630"/>
    </source>
</evidence>
<dbReference type="PANTHER" id="PTHR21071">
    <property type="entry name" value="UDP-N-ACETYLENOLPYRUVOYLGLUCOSAMINE REDUCTASE"/>
    <property type="match status" value="1"/>
</dbReference>
<evidence type="ECO:0000259" key="17">
    <source>
        <dbReference type="PROSITE" id="PS51387"/>
    </source>
</evidence>
<dbReference type="InterPro" id="IPR003170">
    <property type="entry name" value="MurB"/>
</dbReference>
<dbReference type="GO" id="GO:0009252">
    <property type="term" value="P:peptidoglycan biosynthetic process"/>
    <property type="evidence" value="ECO:0007669"/>
    <property type="project" value="UniProtKB-UniPathway"/>
</dbReference>
<dbReference type="Gene3D" id="3.30.465.10">
    <property type="match status" value="1"/>
</dbReference>
<dbReference type="SUPFAM" id="SSF56176">
    <property type="entry name" value="FAD-binding/transporter-associated domain-like"/>
    <property type="match status" value="1"/>
</dbReference>
<evidence type="ECO:0000313" key="18">
    <source>
        <dbReference type="EMBL" id="VAV83261.1"/>
    </source>
</evidence>
<evidence type="ECO:0000256" key="3">
    <source>
        <dbReference type="ARBA" id="ARBA00004496"/>
    </source>
</evidence>
<proteinExistence type="inferred from homology"/>
<dbReference type="AlphaFoldDB" id="A0A3B0QS67"/>
<reference evidence="18" key="1">
    <citation type="submission" date="2018-06" db="EMBL/GenBank/DDBJ databases">
        <authorList>
            <person name="Zhirakovskaya E."/>
        </authorList>
    </citation>
    <scope>NUCLEOTIDE SEQUENCE</scope>
</reference>
<comment type="catalytic activity">
    <reaction evidence="16">
        <text>UDP-N-acetyl-alpha-D-muramate + NADP(+) = UDP-N-acetyl-3-O-(1-carboxyvinyl)-alpha-D-glucosamine + NADPH + H(+)</text>
        <dbReference type="Rhea" id="RHEA:12248"/>
        <dbReference type="ChEBI" id="CHEBI:15378"/>
        <dbReference type="ChEBI" id="CHEBI:57783"/>
        <dbReference type="ChEBI" id="CHEBI:58349"/>
        <dbReference type="ChEBI" id="CHEBI:68483"/>
        <dbReference type="ChEBI" id="CHEBI:70757"/>
        <dbReference type="EC" id="1.3.1.98"/>
    </reaction>
</comment>
<dbReference type="GO" id="GO:0005829">
    <property type="term" value="C:cytosol"/>
    <property type="evidence" value="ECO:0007669"/>
    <property type="project" value="TreeGrafter"/>
</dbReference>
<evidence type="ECO:0000256" key="1">
    <source>
        <dbReference type="ARBA" id="ARBA00001974"/>
    </source>
</evidence>
<keyword evidence="7" id="KW-0132">Cell division</keyword>
<dbReference type="EMBL" id="UOEA01000037">
    <property type="protein sequence ID" value="VAV83261.1"/>
    <property type="molecule type" value="Genomic_DNA"/>
</dbReference>
<evidence type="ECO:0000256" key="13">
    <source>
        <dbReference type="ARBA" id="ARBA00023002"/>
    </source>
</evidence>
<dbReference type="InterPro" id="IPR016166">
    <property type="entry name" value="FAD-bd_PCMH"/>
</dbReference>
<evidence type="ECO:0000256" key="12">
    <source>
        <dbReference type="ARBA" id="ARBA00022984"/>
    </source>
</evidence>
<dbReference type="GO" id="GO:0071555">
    <property type="term" value="P:cell wall organization"/>
    <property type="evidence" value="ECO:0007669"/>
    <property type="project" value="UniProtKB-KW"/>
</dbReference>
<name>A0A3B0QS67_9ZZZZ</name>
<dbReference type="Gene3D" id="3.30.43.10">
    <property type="entry name" value="Uridine Diphospho-n-acetylenolpyruvylglucosamine Reductase, domain 2"/>
    <property type="match status" value="1"/>
</dbReference>
<evidence type="ECO:0000256" key="7">
    <source>
        <dbReference type="ARBA" id="ARBA00022618"/>
    </source>
</evidence>
<evidence type="ECO:0000256" key="6">
    <source>
        <dbReference type="ARBA" id="ARBA00022490"/>
    </source>
</evidence>
<keyword evidence="8" id="KW-0285">Flavoprotein</keyword>
<dbReference type="Gene3D" id="3.90.78.10">
    <property type="entry name" value="UDP-N-acetylenolpyruvoylglucosamine reductase, C-terminal domain"/>
    <property type="match status" value="1"/>
</dbReference>
<dbReference type="UniPathway" id="UPA00219"/>
<dbReference type="GO" id="GO:0008762">
    <property type="term" value="F:UDP-N-acetylmuramate dehydrogenase activity"/>
    <property type="evidence" value="ECO:0007669"/>
    <property type="project" value="UniProtKB-EC"/>
</dbReference>
<dbReference type="GO" id="GO:0071949">
    <property type="term" value="F:FAD binding"/>
    <property type="evidence" value="ECO:0007669"/>
    <property type="project" value="InterPro"/>
</dbReference>
<feature type="domain" description="FAD-binding PCMH-type" evidence="17">
    <location>
        <begin position="30"/>
        <end position="196"/>
    </location>
</feature>
<dbReference type="HAMAP" id="MF_00037">
    <property type="entry name" value="MurB"/>
    <property type="match status" value="1"/>
</dbReference>
<keyword evidence="13 18" id="KW-0560">Oxidoreductase</keyword>
<dbReference type="Pfam" id="PF01565">
    <property type="entry name" value="FAD_binding_4"/>
    <property type="match status" value="1"/>
</dbReference>